<dbReference type="InterPro" id="IPR001270">
    <property type="entry name" value="ClpA/B"/>
</dbReference>
<reference evidence="4" key="2">
    <citation type="submission" date="2023-05" db="EMBL/GenBank/DDBJ databases">
        <authorList>
            <consortium name="Lawrence Berkeley National Laboratory"/>
            <person name="Steindorff A."/>
            <person name="Hensen N."/>
            <person name="Bonometti L."/>
            <person name="Westerberg I."/>
            <person name="Brannstrom I.O."/>
            <person name="Guillou S."/>
            <person name="Cros-Aarteil S."/>
            <person name="Calhoun S."/>
            <person name="Haridas S."/>
            <person name="Kuo A."/>
            <person name="Mondo S."/>
            <person name="Pangilinan J."/>
            <person name="Riley R."/>
            <person name="Labutti K."/>
            <person name="Andreopoulos B."/>
            <person name="Lipzen A."/>
            <person name="Chen C."/>
            <person name="Yanf M."/>
            <person name="Daum C."/>
            <person name="Ng V."/>
            <person name="Clum A."/>
            <person name="Ohm R."/>
            <person name="Martin F."/>
            <person name="Silar P."/>
            <person name="Natvig D."/>
            <person name="Lalanne C."/>
            <person name="Gautier V."/>
            <person name="Ament-Velasquez S.L."/>
            <person name="Kruys A."/>
            <person name="Hutchinson M.I."/>
            <person name="Powell A.J."/>
            <person name="Barry K."/>
            <person name="Miller A.N."/>
            <person name="Grigoriev I.V."/>
            <person name="Debuchy R."/>
            <person name="Gladieux P."/>
            <person name="Thoren M.H."/>
            <person name="Johannesson H."/>
        </authorList>
    </citation>
    <scope>NUCLEOTIDE SEQUENCE</scope>
    <source>
        <strain evidence="4">CBS 757.83</strain>
    </source>
</reference>
<dbReference type="InterPro" id="IPR027417">
    <property type="entry name" value="P-loop_NTPase"/>
</dbReference>
<accession>A0AAN6T064</accession>
<protein>
    <submittedName>
        <fullName evidence="4">P-loop containing nucleoside triphosphate hydrolase protein</fullName>
    </submittedName>
</protein>
<dbReference type="InterPro" id="IPR003593">
    <property type="entry name" value="AAA+_ATPase"/>
</dbReference>
<dbReference type="PANTHER" id="PTHR11638:SF18">
    <property type="entry name" value="HEAT SHOCK PROTEIN 104"/>
    <property type="match status" value="1"/>
</dbReference>
<feature type="domain" description="AAA+ ATPase" evidence="3">
    <location>
        <begin position="317"/>
        <end position="456"/>
    </location>
</feature>
<dbReference type="InterPro" id="IPR019489">
    <property type="entry name" value="Clp_ATPase_C"/>
</dbReference>
<keyword evidence="5" id="KW-1185">Reference proteome</keyword>
<evidence type="ECO:0000259" key="3">
    <source>
        <dbReference type="SMART" id="SM00382"/>
    </source>
</evidence>
<dbReference type="PRINTS" id="PR00300">
    <property type="entry name" value="CLPPROTEASEA"/>
</dbReference>
<comment type="caution">
    <text evidence="4">The sequence shown here is derived from an EMBL/GenBank/DDBJ whole genome shotgun (WGS) entry which is preliminary data.</text>
</comment>
<dbReference type="Pfam" id="PF00004">
    <property type="entry name" value="AAA"/>
    <property type="match status" value="1"/>
</dbReference>
<dbReference type="InterPro" id="IPR050130">
    <property type="entry name" value="ClpA_ClpB"/>
</dbReference>
<dbReference type="GO" id="GO:0016887">
    <property type="term" value="F:ATP hydrolysis activity"/>
    <property type="evidence" value="ECO:0007669"/>
    <property type="project" value="InterPro"/>
</dbReference>
<evidence type="ECO:0000313" key="5">
    <source>
        <dbReference type="Proteomes" id="UP001305647"/>
    </source>
</evidence>
<dbReference type="GO" id="GO:0034605">
    <property type="term" value="P:cellular response to heat"/>
    <property type="evidence" value="ECO:0007669"/>
    <property type="project" value="TreeGrafter"/>
</dbReference>
<dbReference type="GO" id="GO:0005737">
    <property type="term" value="C:cytoplasm"/>
    <property type="evidence" value="ECO:0007669"/>
    <property type="project" value="TreeGrafter"/>
</dbReference>
<proteinExistence type="predicted"/>
<dbReference type="Gene3D" id="1.10.8.60">
    <property type="match status" value="1"/>
</dbReference>
<reference evidence="4" key="1">
    <citation type="journal article" date="2023" name="Mol. Phylogenet. Evol.">
        <title>Genome-scale phylogeny and comparative genomics of the fungal order Sordariales.</title>
        <authorList>
            <person name="Hensen N."/>
            <person name="Bonometti L."/>
            <person name="Westerberg I."/>
            <person name="Brannstrom I.O."/>
            <person name="Guillou S."/>
            <person name="Cros-Aarteil S."/>
            <person name="Calhoun S."/>
            <person name="Haridas S."/>
            <person name="Kuo A."/>
            <person name="Mondo S."/>
            <person name="Pangilinan J."/>
            <person name="Riley R."/>
            <person name="LaButti K."/>
            <person name="Andreopoulos B."/>
            <person name="Lipzen A."/>
            <person name="Chen C."/>
            <person name="Yan M."/>
            <person name="Daum C."/>
            <person name="Ng V."/>
            <person name="Clum A."/>
            <person name="Steindorff A."/>
            <person name="Ohm R.A."/>
            <person name="Martin F."/>
            <person name="Silar P."/>
            <person name="Natvig D.O."/>
            <person name="Lalanne C."/>
            <person name="Gautier V."/>
            <person name="Ament-Velasquez S.L."/>
            <person name="Kruys A."/>
            <person name="Hutchinson M.I."/>
            <person name="Powell A.J."/>
            <person name="Barry K."/>
            <person name="Miller A.N."/>
            <person name="Grigoriev I.V."/>
            <person name="Debuchy R."/>
            <person name="Gladieux P."/>
            <person name="Hiltunen Thoren M."/>
            <person name="Johannesson H."/>
        </authorList>
    </citation>
    <scope>NUCLEOTIDE SEQUENCE</scope>
    <source>
        <strain evidence="4">CBS 757.83</strain>
    </source>
</reference>
<gene>
    <name evidence="4" type="ORF">N658DRAFT_171059</name>
</gene>
<evidence type="ECO:0000256" key="2">
    <source>
        <dbReference type="ARBA" id="ARBA00022840"/>
    </source>
</evidence>
<organism evidence="4 5">
    <name type="scientific">Parathielavia hyrcaniae</name>
    <dbReference type="NCBI Taxonomy" id="113614"/>
    <lineage>
        <taxon>Eukaryota</taxon>
        <taxon>Fungi</taxon>
        <taxon>Dikarya</taxon>
        <taxon>Ascomycota</taxon>
        <taxon>Pezizomycotina</taxon>
        <taxon>Sordariomycetes</taxon>
        <taxon>Sordariomycetidae</taxon>
        <taxon>Sordariales</taxon>
        <taxon>Chaetomiaceae</taxon>
        <taxon>Parathielavia</taxon>
    </lineage>
</organism>
<dbReference type="SMART" id="SM00382">
    <property type="entry name" value="AAA"/>
    <property type="match status" value="1"/>
</dbReference>
<keyword evidence="4" id="KW-0378">Hydrolase</keyword>
<dbReference type="Gene3D" id="3.40.50.300">
    <property type="entry name" value="P-loop containing nucleotide triphosphate hydrolases"/>
    <property type="match status" value="1"/>
</dbReference>
<evidence type="ECO:0000256" key="1">
    <source>
        <dbReference type="ARBA" id="ARBA00022741"/>
    </source>
</evidence>
<dbReference type="GO" id="GO:0005524">
    <property type="term" value="F:ATP binding"/>
    <property type="evidence" value="ECO:0007669"/>
    <property type="project" value="UniProtKB-KW"/>
</dbReference>
<dbReference type="InterPro" id="IPR003959">
    <property type="entry name" value="ATPase_AAA_core"/>
</dbReference>
<dbReference type="Pfam" id="PF10431">
    <property type="entry name" value="ClpB_D2-small"/>
    <property type="match status" value="1"/>
</dbReference>
<dbReference type="SUPFAM" id="SSF52540">
    <property type="entry name" value="P-loop containing nucleoside triphosphate hydrolases"/>
    <property type="match status" value="1"/>
</dbReference>
<evidence type="ECO:0000313" key="4">
    <source>
        <dbReference type="EMBL" id="KAK4099209.1"/>
    </source>
</evidence>
<dbReference type="Proteomes" id="UP001305647">
    <property type="component" value="Unassembled WGS sequence"/>
</dbReference>
<keyword evidence="1" id="KW-0547">Nucleotide-binding</keyword>
<sequence>MDKPKSRGKAFSLDVKLVMRRARCDGATAISLLNRHNGNAQAACDDHIGSWDFILPKVPAPSPLASALPPLTRRGLDMDDTSDPFSGDPYDDFGFLLGDLIGAIQHGESCTVVRAFLTHFNERLGSNALRNRLNDPLNGCPGIFFVVDTGNVEMLKVWTSYAGNAEHTYREVPILGFAIARCQDFRQDMPLVVKTMLSMGWSVGVIPRAFYEPLDRDLPDEGPSKEELDDLDDKAKAWCVAPMRRRVAQSLNFSFTVRYVLHIALRGKQLSGAIKQLAQVHKASELLGIGYFLVGQTLASGLLTDRFLSYLAMPIRQPLVLLFAGPSGHGKTELARNLGRMLSLDLHGVDCTNLRHESDLFGPWFPFAGSDKGSAVNNYLAAYAGKRCIVFMDEFEKTTDEVRHALLVPFQSGEYRNRTNNTMVDCSKTIWVLATNAFDQIIHSFYDSRQEELVGDRGSRHGQDNVRRLGKQLSGLIRKQSISVFGAPVTGRITEFIPFLPFSPVEQAAVADLGLAELGRELARPINSVEDPACYRSVGDLDLEVKRAHSICKALAEQGYVPELGARSIINTIDREIRMPLVWEYLATREGVQEGQPAASFVVGVDAESGEVEVSECAI</sequence>
<dbReference type="AlphaFoldDB" id="A0AAN6T064"/>
<name>A0AAN6T064_9PEZI</name>
<dbReference type="PANTHER" id="PTHR11638">
    <property type="entry name" value="ATP-DEPENDENT CLP PROTEASE"/>
    <property type="match status" value="1"/>
</dbReference>
<keyword evidence="2" id="KW-0067">ATP-binding</keyword>
<dbReference type="EMBL" id="MU863651">
    <property type="protein sequence ID" value="KAK4099209.1"/>
    <property type="molecule type" value="Genomic_DNA"/>
</dbReference>